<feature type="region of interest" description="Disordered" evidence="4">
    <location>
        <begin position="263"/>
        <end position="330"/>
    </location>
</feature>
<dbReference type="AlphaFoldDB" id="A0A507AV05"/>
<evidence type="ECO:0000313" key="6">
    <source>
        <dbReference type="EMBL" id="TPX10546.1"/>
    </source>
</evidence>
<dbReference type="PANTHER" id="PTHR10270:SF161">
    <property type="entry name" value="SEX-DETERMINING REGION Y PROTEIN"/>
    <property type="match status" value="1"/>
</dbReference>
<dbReference type="GeneID" id="41975879"/>
<feature type="compositionally biased region" description="Polar residues" evidence="4">
    <location>
        <begin position="456"/>
        <end position="465"/>
    </location>
</feature>
<dbReference type="InParanoid" id="A0A507AV05"/>
<protein>
    <recommendedName>
        <fullName evidence="5">HMG box domain-containing protein</fullName>
    </recommendedName>
</protein>
<dbReference type="EMBL" id="SKBQ01000056">
    <property type="protein sequence ID" value="TPX10546.1"/>
    <property type="molecule type" value="Genomic_DNA"/>
</dbReference>
<feature type="region of interest" description="Disordered" evidence="4">
    <location>
        <begin position="1"/>
        <end position="48"/>
    </location>
</feature>
<dbReference type="InterPro" id="IPR036910">
    <property type="entry name" value="HMG_box_dom_sf"/>
</dbReference>
<proteinExistence type="predicted"/>
<feature type="region of interest" description="Disordered" evidence="4">
    <location>
        <begin position="522"/>
        <end position="547"/>
    </location>
</feature>
<keyword evidence="7" id="KW-1185">Reference proteome</keyword>
<dbReference type="SMART" id="SM00398">
    <property type="entry name" value="HMG"/>
    <property type="match status" value="1"/>
</dbReference>
<evidence type="ECO:0000259" key="5">
    <source>
        <dbReference type="PROSITE" id="PS50118"/>
    </source>
</evidence>
<keyword evidence="2" id="KW-0804">Transcription</keyword>
<feature type="compositionally biased region" description="Basic and acidic residues" evidence="4">
    <location>
        <begin position="475"/>
        <end position="489"/>
    </location>
</feature>
<evidence type="ECO:0000313" key="7">
    <source>
        <dbReference type="Proteomes" id="UP000319257"/>
    </source>
</evidence>
<dbReference type="InterPro" id="IPR009071">
    <property type="entry name" value="HMG_box_dom"/>
</dbReference>
<feature type="compositionally biased region" description="Basic and acidic residues" evidence="4">
    <location>
        <begin position="28"/>
        <end position="37"/>
    </location>
</feature>
<feature type="DNA-binding region" description="HMG box" evidence="3">
    <location>
        <begin position="104"/>
        <end position="151"/>
    </location>
</feature>
<dbReference type="GO" id="GO:0001228">
    <property type="term" value="F:DNA-binding transcription activator activity, RNA polymerase II-specific"/>
    <property type="evidence" value="ECO:0007669"/>
    <property type="project" value="TreeGrafter"/>
</dbReference>
<comment type="caution">
    <text evidence="6">The sequence shown here is derived from an EMBL/GenBank/DDBJ whole genome shotgun (WGS) entry which is preliminary data.</text>
</comment>
<gene>
    <name evidence="6" type="ORF">E0L32_008432</name>
</gene>
<feature type="region of interest" description="Disordered" evidence="4">
    <location>
        <begin position="122"/>
        <end position="234"/>
    </location>
</feature>
<feature type="region of interest" description="Disordered" evidence="4">
    <location>
        <begin position="456"/>
        <end position="498"/>
    </location>
</feature>
<reference evidence="6 7" key="1">
    <citation type="submission" date="2019-06" db="EMBL/GenBank/DDBJ databases">
        <title>Draft genome sequence of the filamentous fungus Phialemoniopsis curvata isolated from diesel fuel.</title>
        <authorList>
            <person name="Varaljay V.A."/>
            <person name="Lyon W.J."/>
            <person name="Crouch A.L."/>
            <person name="Drake C.E."/>
            <person name="Hollomon J.M."/>
            <person name="Nadeau L.J."/>
            <person name="Nunn H.S."/>
            <person name="Stevenson B.S."/>
            <person name="Bojanowski C.L."/>
            <person name="Crookes-Goodson W.J."/>
        </authorList>
    </citation>
    <scope>NUCLEOTIDE SEQUENCE [LARGE SCALE GENOMIC DNA]</scope>
    <source>
        <strain evidence="6 7">D216</strain>
    </source>
</reference>
<dbReference type="GO" id="GO:0005634">
    <property type="term" value="C:nucleus"/>
    <property type="evidence" value="ECO:0007669"/>
    <property type="project" value="UniProtKB-UniRule"/>
</dbReference>
<dbReference type="Proteomes" id="UP000319257">
    <property type="component" value="Unassembled WGS sequence"/>
</dbReference>
<dbReference type="Gene3D" id="1.10.30.10">
    <property type="entry name" value="High mobility group box domain"/>
    <property type="match status" value="1"/>
</dbReference>
<name>A0A507AV05_9PEZI</name>
<evidence type="ECO:0000256" key="4">
    <source>
        <dbReference type="SAM" id="MobiDB-lite"/>
    </source>
</evidence>
<feature type="compositionally biased region" description="Polar residues" evidence="4">
    <location>
        <begin position="264"/>
        <end position="274"/>
    </location>
</feature>
<sequence>MADVSSHHQTETPHSAHRMTTRSSDGTLIRHPDDHHQHQQQQSPSVASLSRLNRKLAASINVQEANRARVQGLSLHTPLDHDHSSSLIPHDVCICPPSPKVPRPRNGLPNPEISKILGEQWKSEPTSVQEKWRELAEEEKRRHQEQHPDYKYKPKRGGKGQGSKAAAEEEGSHCPKCQRRRVVAVPRTPSTPLATPLTSRSAMPPYHNPLNRSVDTGHHHRQGSPGSTPFPYDRRRSYYYADMDDDYAMSPTSDYKRRRFDSRGSFQSMNSPYVHQQPPGWPSHPSAFSSSSVPYTSSAAFSPLPAPSSLAHQNAPMPPPGRPATSDHNRDARRFDAPIRLPPLQTQVPQPSSARTARHDEPASAIKATGLGIVKGSDSHSQSITAMVMGIPYTSKLEMLNRISPALAPLGPDCPPSETRGPLIAIEGTDPTLMKEVGLIVQDALTKSGECTVRTWSGRPNTQFSDEALEIDDDVQMREGPESSKERAQPAEPQTSPSSFSAYLDIIKEWHAKSDDIVKHITTVPGTKPAGDTSGSESGSSAVDAEPQRTVPVALVTDGFRLSTADRFASSIPIMDSYAPVDHWQWMATLWRRIVGPDLVIFADRFADEGPDALRDAEFKEEPKTQAPKLMTVRMPREKEVDEKMKRRLTFEILEWVRAGSFRVGVEGDK</sequence>
<dbReference type="STRING" id="1093900.A0A507AV05"/>
<keyword evidence="3" id="KW-0539">Nucleus</keyword>
<feature type="compositionally biased region" description="Basic and acidic residues" evidence="4">
    <location>
        <begin position="1"/>
        <end position="11"/>
    </location>
</feature>
<dbReference type="RefSeq" id="XP_030992257.1">
    <property type="nucleotide sequence ID" value="XM_031143286.1"/>
</dbReference>
<dbReference type="GO" id="GO:0000122">
    <property type="term" value="P:negative regulation of transcription by RNA polymerase II"/>
    <property type="evidence" value="ECO:0007669"/>
    <property type="project" value="TreeGrafter"/>
</dbReference>
<dbReference type="GO" id="GO:0030154">
    <property type="term" value="P:cell differentiation"/>
    <property type="evidence" value="ECO:0007669"/>
    <property type="project" value="TreeGrafter"/>
</dbReference>
<keyword evidence="1 3" id="KW-0238">DNA-binding</keyword>
<evidence type="ECO:0000256" key="2">
    <source>
        <dbReference type="ARBA" id="ARBA00023163"/>
    </source>
</evidence>
<dbReference type="PANTHER" id="PTHR10270">
    <property type="entry name" value="SOX TRANSCRIPTION FACTOR"/>
    <property type="match status" value="1"/>
</dbReference>
<feature type="compositionally biased region" description="Low complexity" evidence="4">
    <location>
        <begin position="186"/>
        <end position="201"/>
    </location>
</feature>
<dbReference type="CDD" id="cd01389">
    <property type="entry name" value="HMG-box_ROX1-like"/>
    <property type="match status" value="1"/>
</dbReference>
<dbReference type="InterPro" id="IPR050140">
    <property type="entry name" value="SRY-related_HMG-box_TF-like"/>
</dbReference>
<evidence type="ECO:0000256" key="3">
    <source>
        <dbReference type="PROSITE-ProRule" id="PRU00267"/>
    </source>
</evidence>
<feature type="domain" description="HMG box" evidence="5">
    <location>
        <begin position="104"/>
        <end position="151"/>
    </location>
</feature>
<dbReference type="SUPFAM" id="SSF47095">
    <property type="entry name" value="HMG-box"/>
    <property type="match status" value="1"/>
</dbReference>
<accession>A0A507AV05</accession>
<dbReference type="PROSITE" id="PS50118">
    <property type="entry name" value="HMG_BOX_2"/>
    <property type="match status" value="1"/>
</dbReference>
<dbReference type="Pfam" id="PF00505">
    <property type="entry name" value="HMG_box"/>
    <property type="match status" value="1"/>
</dbReference>
<dbReference type="OrthoDB" id="6247875at2759"/>
<dbReference type="GO" id="GO:0000978">
    <property type="term" value="F:RNA polymerase II cis-regulatory region sequence-specific DNA binding"/>
    <property type="evidence" value="ECO:0007669"/>
    <property type="project" value="TreeGrafter"/>
</dbReference>
<feature type="compositionally biased region" description="Low complexity" evidence="4">
    <location>
        <begin position="283"/>
        <end position="311"/>
    </location>
</feature>
<evidence type="ECO:0000256" key="1">
    <source>
        <dbReference type="ARBA" id="ARBA00023125"/>
    </source>
</evidence>
<feature type="compositionally biased region" description="Basic and acidic residues" evidence="4">
    <location>
        <begin position="130"/>
        <end position="152"/>
    </location>
</feature>
<organism evidence="6 7">
    <name type="scientific">Thyridium curvatum</name>
    <dbReference type="NCBI Taxonomy" id="1093900"/>
    <lineage>
        <taxon>Eukaryota</taxon>
        <taxon>Fungi</taxon>
        <taxon>Dikarya</taxon>
        <taxon>Ascomycota</taxon>
        <taxon>Pezizomycotina</taxon>
        <taxon>Sordariomycetes</taxon>
        <taxon>Sordariomycetidae</taxon>
        <taxon>Thyridiales</taxon>
        <taxon>Thyridiaceae</taxon>
        <taxon>Thyridium</taxon>
    </lineage>
</organism>